<evidence type="ECO:0000259" key="2">
    <source>
        <dbReference type="Pfam" id="PF03466"/>
    </source>
</evidence>
<gene>
    <name evidence="3" type="ORF">ACFU0X_18890</name>
</gene>
<feature type="region of interest" description="Disordered" evidence="1">
    <location>
        <begin position="1"/>
        <end position="30"/>
    </location>
</feature>
<dbReference type="InterPro" id="IPR005119">
    <property type="entry name" value="LysR_subst-bd"/>
</dbReference>
<evidence type="ECO:0000313" key="3">
    <source>
        <dbReference type="EMBL" id="MFE7965067.1"/>
    </source>
</evidence>
<organism evidence="3 4">
    <name type="scientific">Streptomyces cellulosae</name>
    <dbReference type="NCBI Taxonomy" id="1968"/>
    <lineage>
        <taxon>Bacteria</taxon>
        <taxon>Bacillati</taxon>
        <taxon>Actinomycetota</taxon>
        <taxon>Actinomycetes</taxon>
        <taxon>Kitasatosporales</taxon>
        <taxon>Streptomycetaceae</taxon>
        <taxon>Streptomyces</taxon>
    </lineage>
</organism>
<evidence type="ECO:0000256" key="1">
    <source>
        <dbReference type="SAM" id="MobiDB-lite"/>
    </source>
</evidence>
<accession>A0ABW6JL01</accession>
<dbReference type="SUPFAM" id="SSF53850">
    <property type="entry name" value="Periplasmic binding protein-like II"/>
    <property type="match status" value="1"/>
</dbReference>
<dbReference type="EMBL" id="JBHVBU010000050">
    <property type="protein sequence ID" value="MFE7965067.1"/>
    <property type="molecule type" value="Genomic_DNA"/>
</dbReference>
<protein>
    <submittedName>
        <fullName evidence="3">LysR substrate-binding domain-containing protein</fullName>
    </submittedName>
</protein>
<sequence>MGVGGPLRREPAGTGCAVRGHPSGLRQPRGGRAFAAAGVARRVALEVPDIDMGAALVRHGPGVAVLPAFAVARATGPHVLDVHGTVPRWSTRPGASSTRRPSSALRALLDLVDLHVMAL</sequence>
<proteinExistence type="predicted"/>
<name>A0ABW6JL01_STRCE</name>
<dbReference type="Gene3D" id="3.40.190.290">
    <property type="match status" value="1"/>
</dbReference>
<dbReference type="Pfam" id="PF03466">
    <property type="entry name" value="LysR_substrate"/>
    <property type="match status" value="1"/>
</dbReference>
<evidence type="ECO:0000313" key="4">
    <source>
        <dbReference type="Proteomes" id="UP001600650"/>
    </source>
</evidence>
<dbReference type="RefSeq" id="WP_337662772.1">
    <property type="nucleotide sequence ID" value="NZ_JBHVBU010000050.1"/>
</dbReference>
<keyword evidence="4" id="KW-1185">Reference proteome</keyword>
<feature type="domain" description="LysR substrate-binding" evidence="2">
    <location>
        <begin position="16"/>
        <end position="112"/>
    </location>
</feature>
<reference evidence="3 4" key="1">
    <citation type="submission" date="2024-09" db="EMBL/GenBank/DDBJ databases">
        <title>The Natural Products Discovery Center: Release of the First 8490 Sequenced Strains for Exploring Actinobacteria Biosynthetic Diversity.</title>
        <authorList>
            <person name="Kalkreuter E."/>
            <person name="Kautsar S.A."/>
            <person name="Yang D."/>
            <person name="Bader C.D."/>
            <person name="Teijaro C.N."/>
            <person name="Fluegel L."/>
            <person name="Davis C.M."/>
            <person name="Simpson J.R."/>
            <person name="Lauterbach L."/>
            <person name="Steele A.D."/>
            <person name="Gui C."/>
            <person name="Meng S."/>
            <person name="Li G."/>
            <person name="Viehrig K."/>
            <person name="Ye F."/>
            <person name="Su P."/>
            <person name="Kiefer A.F."/>
            <person name="Nichols A."/>
            <person name="Cepeda A.J."/>
            <person name="Yan W."/>
            <person name="Fan B."/>
            <person name="Jiang Y."/>
            <person name="Adhikari A."/>
            <person name="Zheng C.-J."/>
            <person name="Schuster L."/>
            <person name="Cowan T.M."/>
            <person name="Smanski M.J."/>
            <person name="Chevrette M.G."/>
            <person name="De Carvalho L.P.S."/>
            <person name="Shen B."/>
        </authorList>
    </citation>
    <scope>NUCLEOTIDE SEQUENCE [LARGE SCALE GENOMIC DNA]</scope>
    <source>
        <strain evidence="3 4">NPDC057399</strain>
    </source>
</reference>
<comment type="caution">
    <text evidence="3">The sequence shown here is derived from an EMBL/GenBank/DDBJ whole genome shotgun (WGS) entry which is preliminary data.</text>
</comment>
<dbReference type="Proteomes" id="UP001600650">
    <property type="component" value="Unassembled WGS sequence"/>
</dbReference>